<feature type="transmembrane region" description="Helical" evidence="1">
    <location>
        <begin position="81"/>
        <end position="104"/>
    </location>
</feature>
<dbReference type="InterPro" id="IPR018247">
    <property type="entry name" value="EF_Hand_1_Ca_BS"/>
</dbReference>
<feature type="domain" description="EF-hand" evidence="2">
    <location>
        <begin position="50"/>
        <end position="77"/>
    </location>
</feature>
<evidence type="ECO:0000259" key="2">
    <source>
        <dbReference type="PROSITE" id="PS50222"/>
    </source>
</evidence>
<dbReference type="PROSITE" id="PS00018">
    <property type="entry name" value="EF_HAND_1"/>
    <property type="match status" value="1"/>
</dbReference>
<dbReference type="GO" id="GO:0005509">
    <property type="term" value="F:calcium ion binding"/>
    <property type="evidence" value="ECO:0007669"/>
    <property type="project" value="InterPro"/>
</dbReference>
<evidence type="ECO:0000313" key="3">
    <source>
        <dbReference type="EMBL" id="CAE0247478.1"/>
    </source>
</evidence>
<organism evidence="3">
    <name type="scientific">Palpitomonas bilix</name>
    <dbReference type="NCBI Taxonomy" id="652834"/>
    <lineage>
        <taxon>Eukaryota</taxon>
        <taxon>Eukaryota incertae sedis</taxon>
    </lineage>
</organism>
<keyword evidence="1" id="KW-0812">Transmembrane</keyword>
<name>A0A7S3G3N3_9EUKA</name>
<dbReference type="PROSITE" id="PS50222">
    <property type="entry name" value="EF_HAND_2"/>
    <property type="match status" value="1"/>
</dbReference>
<accession>A0A7S3G3N3</accession>
<proteinExistence type="predicted"/>
<feature type="transmembrane region" description="Helical" evidence="1">
    <location>
        <begin position="182"/>
        <end position="200"/>
    </location>
</feature>
<evidence type="ECO:0000256" key="1">
    <source>
        <dbReference type="SAM" id="Phobius"/>
    </source>
</evidence>
<sequence length="297" mass="32636">MKDFTSETFKKIVRKSKKALHEFASSQTKSEREKALNSIGRNEGLATAYCFAMLDADDDGTVTADELKEFREEGHALVERYLSFFNNSSVVAALVLSVVFPLTIENSLEPEWAKNSTSLLATVSPMFMVIGSFSIHVSVAACFLMLLPLGYAYSILSFQLPNLEAKLWFIYKVKNRMSTVEGLKGLSLYCAAVGYIMLNVGTSGQIGFLGAIQLVAIGLGAAQVINMSHRINPFLQSHFKDLYKGGNGSFVSPTAQAQSGRMRSSKSESSGLKIRRMVERIAISASRKFIINHQTSN</sequence>
<feature type="transmembrane region" description="Helical" evidence="1">
    <location>
        <begin position="124"/>
        <end position="147"/>
    </location>
</feature>
<dbReference type="InterPro" id="IPR002048">
    <property type="entry name" value="EF_hand_dom"/>
</dbReference>
<feature type="transmembrane region" description="Helical" evidence="1">
    <location>
        <begin position="206"/>
        <end position="225"/>
    </location>
</feature>
<gene>
    <name evidence="3" type="ORF">PBIL07802_LOCUS9669</name>
</gene>
<dbReference type="AlphaFoldDB" id="A0A7S3G3N3"/>
<protein>
    <recommendedName>
        <fullName evidence="2">EF-hand domain-containing protein</fullName>
    </recommendedName>
</protein>
<keyword evidence="1" id="KW-0472">Membrane</keyword>
<dbReference type="EMBL" id="HBIB01014993">
    <property type="protein sequence ID" value="CAE0247478.1"/>
    <property type="molecule type" value="Transcribed_RNA"/>
</dbReference>
<keyword evidence="1" id="KW-1133">Transmembrane helix</keyword>
<reference evidence="3" key="1">
    <citation type="submission" date="2021-01" db="EMBL/GenBank/DDBJ databases">
        <authorList>
            <person name="Corre E."/>
            <person name="Pelletier E."/>
            <person name="Niang G."/>
            <person name="Scheremetjew M."/>
            <person name="Finn R."/>
            <person name="Kale V."/>
            <person name="Holt S."/>
            <person name="Cochrane G."/>
            <person name="Meng A."/>
            <person name="Brown T."/>
            <person name="Cohen L."/>
        </authorList>
    </citation>
    <scope>NUCLEOTIDE SEQUENCE</scope>
    <source>
        <strain evidence="3">NIES-2562</strain>
    </source>
</reference>